<dbReference type="OrthoDB" id="8779193at2"/>
<sequence length="161" mass="18085" precursor="true">MRVFLVTLFMSLLSLSESALANPKNTFSPDANVQKMAEAYAQDCIDLSKKQFNMTLDGSDASIAKVEEALSLMHESFLKMSPRPTEAQVMSFAKAFGSYIGEVYRKNHGGTWGIVTMDGERFPGIQTKSGVNFWPWARARNRIMEGPENNVADYYRVLLEK</sequence>
<dbReference type="Proteomes" id="UP000060699">
    <property type="component" value="Chromosome"/>
</dbReference>
<organism evidence="1 2">
    <name type="scientific">Roseateles depolymerans</name>
    <dbReference type="NCBI Taxonomy" id="76731"/>
    <lineage>
        <taxon>Bacteria</taxon>
        <taxon>Pseudomonadati</taxon>
        <taxon>Pseudomonadota</taxon>
        <taxon>Betaproteobacteria</taxon>
        <taxon>Burkholderiales</taxon>
        <taxon>Sphaerotilaceae</taxon>
        <taxon>Roseateles</taxon>
    </lineage>
</organism>
<dbReference type="KEGG" id="rdp:RD2015_323"/>
<dbReference type="STRING" id="76731.RD2015_323"/>
<keyword evidence="2" id="KW-1185">Reference proteome</keyword>
<reference evidence="1 2" key="1">
    <citation type="submission" date="2015-12" db="EMBL/GenBank/DDBJ databases">
        <title>Complete genome of Roseateles depolymerans KCTC 42856.</title>
        <authorList>
            <person name="Kim K.M."/>
        </authorList>
    </citation>
    <scope>NUCLEOTIDE SEQUENCE [LARGE SCALE GENOMIC DNA]</scope>
    <source>
        <strain evidence="1 2">KCTC 42856</strain>
    </source>
</reference>
<dbReference type="AlphaFoldDB" id="A0A0U3MKF7"/>
<evidence type="ECO:0000313" key="2">
    <source>
        <dbReference type="Proteomes" id="UP000060699"/>
    </source>
</evidence>
<proteinExistence type="predicted"/>
<accession>A0A0U3MKF7</accession>
<protein>
    <submittedName>
        <fullName evidence="1">Uncharacterized protein</fullName>
    </submittedName>
</protein>
<gene>
    <name evidence="1" type="ORF">RD2015_323</name>
</gene>
<name>A0A0U3MKF7_9BURK</name>
<evidence type="ECO:0000313" key="1">
    <source>
        <dbReference type="EMBL" id="ALV04826.1"/>
    </source>
</evidence>
<dbReference type="EMBL" id="CP013729">
    <property type="protein sequence ID" value="ALV04826.1"/>
    <property type="molecule type" value="Genomic_DNA"/>
</dbReference>
<dbReference type="RefSeq" id="WP_147307134.1">
    <property type="nucleotide sequence ID" value="NZ_CP013729.1"/>
</dbReference>